<name>A0A7U2FI94_PHANO</name>
<evidence type="ECO:0000313" key="6">
    <source>
        <dbReference type="Proteomes" id="UP000663193"/>
    </source>
</evidence>
<evidence type="ECO:0000256" key="2">
    <source>
        <dbReference type="RuleBase" id="RU410713"/>
    </source>
</evidence>
<evidence type="ECO:0000256" key="3">
    <source>
        <dbReference type="SAM" id="MobiDB-lite"/>
    </source>
</evidence>
<evidence type="ECO:0000256" key="1">
    <source>
        <dbReference type="ARBA" id="ARBA00022786"/>
    </source>
</evidence>
<dbReference type="Pfam" id="PF03556">
    <property type="entry name" value="Cullin_binding"/>
    <property type="match status" value="1"/>
</dbReference>
<keyword evidence="6" id="KW-1185">Reference proteome</keyword>
<comment type="function">
    <text evidence="2">Neddylation of cullins play an essential role in the regulation of SCF-type complexes activity.</text>
</comment>
<proteinExistence type="predicted"/>
<dbReference type="EMBL" id="CP069037">
    <property type="protein sequence ID" value="QRD03640.1"/>
    <property type="molecule type" value="Genomic_DNA"/>
</dbReference>
<dbReference type="PANTHER" id="PTHR12281:SF31">
    <property type="entry name" value="DCN1-LIKE PROTEIN 3"/>
    <property type="match status" value="1"/>
</dbReference>
<dbReference type="Gene3D" id="1.10.238.10">
    <property type="entry name" value="EF-hand"/>
    <property type="match status" value="1"/>
</dbReference>
<keyword evidence="1" id="KW-0833">Ubl conjugation pathway</keyword>
<dbReference type="InterPro" id="IPR005176">
    <property type="entry name" value="PONY_dom"/>
</dbReference>
<dbReference type="AlphaFoldDB" id="A0A7U2FI94"/>
<evidence type="ECO:0000259" key="4">
    <source>
        <dbReference type="PROSITE" id="PS51229"/>
    </source>
</evidence>
<dbReference type="Pfam" id="PF14555">
    <property type="entry name" value="UBA_4"/>
    <property type="match status" value="1"/>
</dbReference>
<dbReference type="Gene3D" id="1.10.8.10">
    <property type="entry name" value="DNA helicase RuvA subunit, C-terminal domain"/>
    <property type="match status" value="1"/>
</dbReference>
<reference evidence="6" key="1">
    <citation type="journal article" date="2021" name="BMC Genomics">
        <title>Chromosome-level genome assembly and manually-curated proteome of model necrotroph Parastagonospora nodorum Sn15 reveals a genome-wide trove of candidate effector homologs, and redundancy of virulence-related functions within an accessory chromosome.</title>
        <authorList>
            <person name="Bertazzoni S."/>
            <person name="Jones D.A.B."/>
            <person name="Phan H.T."/>
            <person name="Tan K.-C."/>
            <person name="Hane J.K."/>
        </authorList>
    </citation>
    <scope>NUCLEOTIDE SEQUENCE [LARGE SCALE GENOMIC DNA]</scope>
    <source>
        <strain evidence="6">SN15 / ATCC MYA-4574 / FGSC 10173)</strain>
    </source>
</reference>
<feature type="domain" description="DCUN1" evidence="4">
    <location>
        <begin position="91"/>
        <end position="294"/>
    </location>
</feature>
<sequence>MPKRKIQENAKGPAKKTKTTPKKNKKSGDGDGEGEAAYTTQQKNAIAQFMSFTSVDRTAAARVLKSHNWDAQAAINTYFSGGGGGSTGSSSMKTALNKIFDQYREDPKAEPDLVGIEGTMKYFGDLNVDLEGLESFAAHEIVQAPAMGELSREGFVNGWQERNCDTIEKQKAYIKNLKSELPGNRELFDRVYKYAFTIAKAGNSKQAALEQAIAFWDLLFASPLSAIKWSSASTPWLDWWKDFLTTSFKKSVNKDMWNETLKFAKLTLADEAMTFWTEESSWPSVIDDFVEWVKTEKRGGSKEEPMDEEY</sequence>
<dbReference type="InterPro" id="IPR042460">
    <property type="entry name" value="DCN1-like_PONY"/>
</dbReference>
<dbReference type="FunFam" id="1.10.238.10:FF:000592">
    <property type="entry name" value="Defective in cullin neddylation protein"/>
    <property type="match status" value="1"/>
</dbReference>
<dbReference type="Gene3D" id="1.10.238.200">
    <property type="entry name" value="Cullin, PONY binding domain"/>
    <property type="match status" value="1"/>
</dbReference>
<evidence type="ECO:0000313" key="5">
    <source>
        <dbReference type="EMBL" id="QRD03640.1"/>
    </source>
</evidence>
<feature type="region of interest" description="Disordered" evidence="3">
    <location>
        <begin position="1"/>
        <end position="38"/>
    </location>
</feature>
<dbReference type="Proteomes" id="UP000663193">
    <property type="component" value="Chromosome 15"/>
</dbReference>
<dbReference type="PANTHER" id="PTHR12281">
    <property type="entry name" value="RP42 RELATED"/>
    <property type="match status" value="1"/>
</dbReference>
<dbReference type="VEuPathDB" id="FungiDB:JI435_160730"/>
<dbReference type="InterPro" id="IPR009060">
    <property type="entry name" value="UBA-like_sf"/>
</dbReference>
<accession>A0A7U2FI94</accession>
<dbReference type="PROSITE" id="PS51229">
    <property type="entry name" value="DCUN1"/>
    <property type="match status" value="1"/>
</dbReference>
<organism evidence="5 6">
    <name type="scientific">Phaeosphaeria nodorum (strain SN15 / ATCC MYA-4574 / FGSC 10173)</name>
    <name type="common">Glume blotch fungus</name>
    <name type="synonym">Parastagonospora nodorum</name>
    <dbReference type="NCBI Taxonomy" id="321614"/>
    <lineage>
        <taxon>Eukaryota</taxon>
        <taxon>Fungi</taxon>
        <taxon>Dikarya</taxon>
        <taxon>Ascomycota</taxon>
        <taxon>Pezizomycotina</taxon>
        <taxon>Dothideomycetes</taxon>
        <taxon>Pleosporomycetidae</taxon>
        <taxon>Pleosporales</taxon>
        <taxon>Pleosporineae</taxon>
        <taxon>Phaeosphaeriaceae</taxon>
        <taxon>Parastagonospora</taxon>
    </lineage>
</organism>
<feature type="compositionally biased region" description="Basic residues" evidence="3">
    <location>
        <begin position="13"/>
        <end position="25"/>
    </location>
</feature>
<protein>
    <recommendedName>
        <fullName evidence="2">Defective in cullin neddylation protein</fullName>
    </recommendedName>
</protein>
<dbReference type="SUPFAM" id="SSF46934">
    <property type="entry name" value="UBA-like"/>
    <property type="match status" value="1"/>
</dbReference>
<dbReference type="OrthoDB" id="27198at2759"/>
<gene>
    <name evidence="5" type="ORF">JI435_160730</name>
</gene>
<dbReference type="InterPro" id="IPR014764">
    <property type="entry name" value="DCN-prot"/>
</dbReference>